<evidence type="ECO:0000256" key="1">
    <source>
        <dbReference type="SAM" id="MobiDB-lite"/>
    </source>
</evidence>
<name>A0A382LF79_9ZZZZ</name>
<protein>
    <recommendedName>
        <fullName evidence="3">DUF1579 domain-containing protein</fullName>
    </recommendedName>
</protein>
<gene>
    <name evidence="2" type="ORF">METZ01_LOCUS288282</name>
</gene>
<reference evidence="2" key="1">
    <citation type="submission" date="2018-05" db="EMBL/GenBank/DDBJ databases">
        <authorList>
            <person name="Lanie J.A."/>
            <person name="Ng W.-L."/>
            <person name="Kazmierczak K.M."/>
            <person name="Andrzejewski T.M."/>
            <person name="Davidsen T.M."/>
            <person name="Wayne K.J."/>
            <person name="Tettelin H."/>
            <person name="Glass J.I."/>
            <person name="Rusch D."/>
            <person name="Podicherti R."/>
            <person name="Tsui H.-C.T."/>
            <person name="Winkler M.E."/>
        </authorList>
    </citation>
    <scope>NUCLEOTIDE SEQUENCE</scope>
</reference>
<dbReference type="AlphaFoldDB" id="A0A382LF79"/>
<organism evidence="2">
    <name type="scientific">marine metagenome</name>
    <dbReference type="NCBI Taxonomy" id="408172"/>
    <lineage>
        <taxon>unclassified sequences</taxon>
        <taxon>metagenomes</taxon>
        <taxon>ecological metagenomes</taxon>
    </lineage>
</organism>
<evidence type="ECO:0000313" key="2">
    <source>
        <dbReference type="EMBL" id="SVC35428.1"/>
    </source>
</evidence>
<dbReference type="EMBL" id="UINC01086718">
    <property type="protein sequence ID" value="SVC35428.1"/>
    <property type="molecule type" value="Genomic_DNA"/>
</dbReference>
<proteinExistence type="predicted"/>
<evidence type="ECO:0008006" key="3">
    <source>
        <dbReference type="Google" id="ProtNLM"/>
    </source>
</evidence>
<feature type="region of interest" description="Disordered" evidence="1">
    <location>
        <begin position="123"/>
        <end position="144"/>
    </location>
</feature>
<feature type="compositionally biased region" description="Polar residues" evidence="1">
    <location>
        <begin position="125"/>
        <end position="135"/>
    </location>
</feature>
<sequence>MEVKLAYTQRLTSLAPLALVIMLAAPGLAHEGQAPNVTGNWSIMFDGPQGMVRMETMFAQDDEEITGTISGPMGSGVELAGRIEGNSIAFEFRTEMANTSIRWIFEAKVSQDQESGDMTIAGTGTIESDTGSFSTPFRAVRTKD</sequence>
<accession>A0A382LF79</accession>